<comment type="subcellular location">
    <subcellularLocation>
        <location evidence="1">Membrane</location>
        <topology evidence="1">Multi-pass membrane protein</topology>
    </subcellularLocation>
</comment>
<keyword evidence="2" id="KW-0812">Transmembrane</keyword>
<evidence type="ECO:0000256" key="1">
    <source>
        <dbReference type="ARBA" id="ARBA00004141"/>
    </source>
</evidence>
<dbReference type="PANTHER" id="PTHR24061:SF511">
    <property type="entry name" value="EXTRACELLULAR CALCIUM-SENSING RECEPTOR-RELATED"/>
    <property type="match status" value="1"/>
</dbReference>
<feature type="domain" description="Receptor ligand binding region" evidence="7">
    <location>
        <begin position="103"/>
        <end position="206"/>
    </location>
</feature>
<feature type="domain" description="Receptor ligand binding region" evidence="7">
    <location>
        <begin position="207"/>
        <end position="279"/>
    </location>
</feature>
<evidence type="ECO:0000256" key="3">
    <source>
        <dbReference type="ARBA" id="ARBA00022989"/>
    </source>
</evidence>
<dbReference type="Pfam" id="PF01094">
    <property type="entry name" value="ANF_receptor"/>
    <property type="match status" value="2"/>
</dbReference>
<evidence type="ECO:0000313" key="8">
    <source>
        <dbReference type="EMBL" id="KAF3692671.1"/>
    </source>
</evidence>
<organism evidence="8 9">
    <name type="scientific">Channa argus</name>
    <name type="common">Northern snakehead</name>
    <name type="synonym">Ophicephalus argus</name>
    <dbReference type="NCBI Taxonomy" id="215402"/>
    <lineage>
        <taxon>Eukaryota</taxon>
        <taxon>Metazoa</taxon>
        <taxon>Chordata</taxon>
        <taxon>Craniata</taxon>
        <taxon>Vertebrata</taxon>
        <taxon>Euteleostomi</taxon>
        <taxon>Actinopterygii</taxon>
        <taxon>Neopterygii</taxon>
        <taxon>Teleostei</taxon>
        <taxon>Neoteleostei</taxon>
        <taxon>Acanthomorphata</taxon>
        <taxon>Anabantaria</taxon>
        <taxon>Anabantiformes</taxon>
        <taxon>Channoidei</taxon>
        <taxon>Channidae</taxon>
        <taxon>Channa</taxon>
    </lineage>
</organism>
<keyword evidence="5 8" id="KW-0675">Receptor</keyword>
<accession>A0A6G1PQQ1</accession>
<protein>
    <submittedName>
        <fullName evidence="8">Extracellular calcium-sensing receptor</fullName>
    </submittedName>
</protein>
<dbReference type="GO" id="GO:0004930">
    <property type="term" value="F:G protein-coupled receptor activity"/>
    <property type="evidence" value="ECO:0007669"/>
    <property type="project" value="InterPro"/>
</dbReference>
<evidence type="ECO:0000313" key="9">
    <source>
        <dbReference type="Proteomes" id="UP000503349"/>
    </source>
</evidence>
<evidence type="ECO:0000256" key="4">
    <source>
        <dbReference type="ARBA" id="ARBA00023136"/>
    </source>
</evidence>
<evidence type="ECO:0000259" key="7">
    <source>
        <dbReference type="Pfam" id="PF01094"/>
    </source>
</evidence>
<dbReference type="InterPro" id="IPR028082">
    <property type="entry name" value="Peripla_BP_I"/>
</dbReference>
<reference evidence="8 9" key="1">
    <citation type="submission" date="2019-02" db="EMBL/GenBank/DDBJ databases">
        <title>Opniocepnalus argus genome.</title>
        <authorList>
            <person name="Zhou C."/>
            <person name="Xiao S."/>
        </authorList>
    </citation>
    <scope>NUCLEOTIDE SEQUENCE [LARGE SCALE GENOMIC DNA]</scope>
    <source>
        <strain evidence="8">OARG1902GOOAL</strain>
        <tissue evidence="8">Muscle</tissue>
    </source>
</reference>
<keyword evidence="4" id="KW-0472">Membrane</keyword>
<dbReference type="InterPro" id="IPR000068">
    <property type="entry name" value="GPCR_3_Ca_sens_rcpt-rel"/>
</dbReference>
<evidence type="ECO:0000256" key="5">
    <source>
        <dbReference type="ARBA" id="ARBA00023170"/>
    </source>
</evidence>
<keyword evidence="6" id="KW-0325">Glycoprotein</keyword>
<evidence type="ECO:0000256" key="6">
    <source>
        <dbReference type="ARBA" id="ARBA00023180"/>
    </source>
</evidence>
<dbReference type="PANTHER" id="PTHR24061">
    <property type="entry name" value="CALCIUM-SENSING RECEPTOR-RELATED"/>
    <property type="match status" value="1"/>
</dbReference>
<name>A0A6G1PQQ1_CHAAH</name>
<proteinExistence type="predicted"/>
<gene>
    <name evidence="8" type="ORF">EXN66_Car008347</name>
</gene>
<dbReference type="SUPFAM" id="SSF53822">
    <property type="entry name" value="Periplasmic binding protein-like I"/>
    <property type="match status" value="2"/>
</dbReference>
<dbReference type="InterPro" id="IPR001828">
    <property type="entry name" value="ANF_lig-bd_rcpt"/>
</dbReference>
<dbReference type="InterPro" id="IPR000337">
    <property type="entry name" value="GPCR_3"/>
</dbReference>
<evidence type="ECO:0000256" key="2">
    <source>
        <dbReference type="ARBA" id="ARBA00022692"/>
    </source>
</evidence>
<dbReference type="PRINTS" id="PR00248">
    <property type="entry name" value="GPCRMGR"/>
</dbReference>
<dbReference type="EMBL" id="CM015719">
    <property type="protein sequence ID" value="KAF3692671.1"/>
    <property type="molecule type" value="Genomic_DNA"/>
</dbReference>
<dbReference type="GO" id="GO:0005886">
    <property type="term" value="C:plasma membrane"/>
    <property type="evidence" value="ECO:0007669"/>
    <property type="project" value="TreeGrafter"/>
</dbReference>
<keyword evidence="3" id="KW-1133">Transmembrane helix</keyword>
<dbReference type="AlphaFoldDB" id="A0A6G1PQQ1"/>
<sequence>MNVGGARRVALVGNGQPQNRIGHLKCHPLAEWQGGRCTFGSAPALDNCVFLGDNEKNSLYEDGDVVIGGLFPLHYSPVSFLPTFKTKPPNSIYKYFSSRALRWMQTMTFAIKEINQRSDILPQLKLGFHIRDSCDDISVSLRALLLLVNGQPETTSTAGNNVEKKIDSNLGCGAVQRTVSPVVIGDAGSGVSMALLRSLGSFHIPLAVYLVAHALQEMSNCKVGKGPFLNGTCGDPKNFEPWQLIHYMKHVNFSAMGEKVNFDQNGDPIAYYDLVNWQKRPDGSLHLLKVGFYDAATPAGRSLIINDSVIQWPIGKQDEVYSFFKFDHIRGTSCPHKTKEKKRNRDT</sequence>
<keyword evidence="9" id="KW-1185">Reference proteome</keyword>
<dbReference type="Proteomes" id="UP000503349">
    <property type="component" value="Chromosome 8"/>
</dbReference>
<reference evidence="9" key="2">
    <citation type="submission" date="2019-02" db="EMBL/GenBank/DDBJ databases">
        <title>Opniocepnalus argus Var Kimnra genome.</title>
        <authorList>
            <person name="Zhou C."/>
            <person name="Xiao S."/>
        </authorList>
    </citation>
    <scope>NUCLEOTIDE SEQUENCE [LARGE SCALE GENOMIC DNA]</scope>
</reference>
<dbReference type="Gene3D" id="3.40.50.2300">
    <property type="match status" value="3"/>
</dbReference>